<dbReference type="Gene3D" id="1.20.120.1370">
    <property type="entry name" value="Regulator of RNA polymerase sigma(70) subunit, domain 4"/>
    <property type="match status" value="1"/>
</dbReference>
<organism evidence="1 2">
    <name type="scientific">Vibrio cholerae</name>
    <dbReference type="NCBI Taxonomy" id="666"/>
    <lineage>
        <taxon>Bacteria</taxon>
        <taxon>Pseudomonadati</taxon>
        <taxon>Pseudomonadota</taxon>
        <taxon>Gammaproteobacteria</taxon>
        <taxon>Vibrionales</taxon>
        <taxon>Vibrionaceae</taxon>
        <taxon>Vibrio</taxon>
    </lineage>
</organism>
<dbReference type="EMBL" id="CWQY01000096">
    <property type="protein sequence ID" value="CSD46421.1"/>
    <property type="molecule type" value="Genomic_DNA"/>
</dbReference>
<accession>A0A655RYA0</accession>
<dbReference type="InterPro" id="IPR038309">
    <property type="entry name" value="Rsd/AlgQ_sf"/>
</dbReference>
<dbReference type="Proteomes" id="UP000041770">
    <property type="component" value="Unassembled WGS sequence"/>
</dbReference>
<gene>
    <name evidence="1" type="ORF">ERS013200_04219</name>
</gene>
<sequence length="45" mass="5032">MTEYDELLDLDRDLSKVGEVLELRFSLEDQLIQLIADSLAVPPGA</sequence>
<dbReference type="AlphaFoldDB" id="A0A655RYA0"/>
<evidence type="ECO:0000313" key="2">
    <source>
        <dbReference type="Proteomes" id="UP000041770"/>
    </source>
</evidence>
<protein>
    <submittedName>
        <fullName evidence="1">Anti-RNA polymerase sigma 70 factor</fullName>
    </submittedName>
</protein>
<proteinExistence type="predicted"/>
<evidence type="ECO:0000313" key="1">
    <source>
        <dbReference type="EMBL" id="CSD46421.1"/>
    </source>
</evidence>
<reference evidence="1 2" key="1">
    <citation type="submission" date="2015-07" db="EMBL/GenBank/DDBJ databases">
        <authorList>
            <consortium name="Pathogen Informatics"/>
        </authorList>
    </citation>
    <scope>NUCLEOTIDE SEQUENCE [LARGE SCALE GENOMIC DNA]</scope>
    <source>
        <strain evidence="1 2">A316</strain>
    </source>
</reference>
<name>A0A655RYA0_VIBCL</name>